<evidence type="ECO:0000256" key="5">
    <source>
        <dbReference type="ARBA" id="ARBA00022741"/>
    </source>
</evidence>
<keyword evidence="5 7" id="KW-0547">Nucleotide-binding</keyword>
<keyword evidence="7" id="KW-0443">Lipid metabolism</keyword>
<dbReference type="InterPro" id="IPR005914">
    <property type="entry name" value="Acac_CoA_synth"/>
</dbReference>
<proteinExistence type="inferred from homology"/>
<evidence type="ECO:0000256" key="2">
    <source>
        <dbReference type="ARBA" id="ARBA00012988"/>
    </source>
</evidence>
<evidence type="ECO:0000256" key="4">
    <source>
        <dbReference type="ARBA" id="ARBA00022598"/>
    </source>
</evidence>
<evidence type="ECO:0000256" key="1">
    <source>
        <dbReference type="ARBA" id="ARBA00006432"/>
    </source>
</evidence>
<dbReference type="Proteomes" id="UP000663829">
    <property type="component" value="Unassembled WGS sequence"/>
</dbReference>
<evidence type="ECO:0000313" key="10">
    <source>
        <dbReference type="EMBL" id="CAF0849607.1"/>
    </source>
</evidence>
<name>A0A813W4B7_9BILA</name>
<dbReference type="SUPFAM" id="SSF56801">
    <property type="entry name" value="Acetyl-CoA synthetase-like"/>
    <property type="match status" value="1"/>
</dbReference>
<dbReference type="EMBL" id="CAJOBA010037326">
    <property type="protein sequence ID" value="CAF4040166.1"/>
    <property type="molecule type" value="Genomic_DNA"/>
</dbReference>
<evidence type="ECO:0000259" key="9">
    <source>
        <dbReference type="Pfam" id="PF16177"/>
    </source>
</evidence>
<dbReference type="PANTHER" id="PTHR42921:SF1">
    <property type="entry name" value="ACETOACETYL-COA SYNTHETASE"/>
    <property type="match status" value="1"/>
</dbReference>
<comment type="similarity">
    <text evidence="1 7">Belongs to the ATP-dependent AMP-binding enzyme family.</text>
</comment>
<comment type="caution">
    <text evidence="10">The sequence shown here is derived from an EMBL/GenBank/DDBJ whole genome shotgun (WGS) entry which is preliminary data.</text>
</comment>
<evidence type="ECO:0000313" key="13">
    <source>
        <dbReference type="EMBL" id="CAF4040166.1"/>
    </source>
</evidence>
<evidence type="ECO:0000256" key="6">
    <source>
        <dbReference type="ARBA" id="ARBA00022840"/>
    </source>
</evidence>
<dbReference type="GO" id="GO:0006631">
    <property type="term" value="P:fatty acid metabolic process"/>
    <property type="evidence" value="ECO:0007669"/>
    <property type="project" value="UniProtKB-UniRule"/>
</dbReference>
<dbReference type="Proteomes" id="UP000681722">
    <property type="component" value="Unassembled WGS sequence"/>
</dbReference>
<dbReference type="EMBL" id="CAJNOK010015780">
    <property type="protein sequence ID" value="CAF1232031.1"/>
    <property type="molecule type" value="Genomic_DNA"/>
</dbReference>
<feature type="domain" description="AMP-dependent synthetase/ligase" evidence="8">
    <location>
        <begin position="98"/>
        <end position="436"/>
    </location>
</feature>
<evidence type="ECO:0000259" key="8">
    <source>
        <dbReference type="Pfam" id="PF00501"/>
    </source>
</evidence>
<protein>
    <recommendedName>
        <fullName evidence="3 7">Acetoacetyl-CoA synthetase</fullName>
        <ecNumber evidence="2 7">6.2.1.16</ecNumber>
    </recommendedName>
</protein>
<dbReference type="InterPro" id="IPR042099">
    <property type="entry name" value="ANL_N_sf"/>
</dbReference>
<dbReference type="AlphaFoldDB" id="A0A813W4B7"/>
<evidence type="ECO:0000313" key="11">
    <source>
        <dbReference type="EMBL" id="CAF1232031.1"/>
    </source>
</evidence>
<dbReference type="EMBL" id="CAJOBC010000902">
    <property type="protein sequence ID" value="CAF3637244.1"/>
    <property type="molecule type" value="Genomic_DNA"/>
</dbReference>
<sequence>MSHVLWTPPAGRKTNMDDFREIISSKYNLKLDSYFDLYQWSIDNYVMFWKEFWSYSNIIYSKPYIEVIDETKRMDEIPEWFAGARLNYAQNLLRYNDDRIALYACSEGNPGIIQITHRQLTNVVNKYRIALKNAGVGMGDRVVGFLPNSPEAIIACLAAASLGAIWSTASADFGVMGVVERFSQIEPKVLFAVNAVVYNNKIHDSLDKLRQIVQAIPSLKVVVVIPFVPSHSMNLSSISNSITIDQFLSNVGTSGDLIDNDQLIEYEQVPFNHSLYILYSSGTTGAPKCMVHGHGGTLLNHLKEHILHSNMQVDDVLFFYTHTGWMMWNWLITAIALGTPIVLYDGSPIVPNIYRLWDLLDETGITIFGCSAKYLTTLEERHATPGTTNSLKTLHTILSTGSPLHPRIFDYVYTDIKSNILLGSITGGTDIVSVFCGVNPTLSVHRGEIQSQHLGMACESWSDEGKSVMGESGELVCVKPFPCMPICFWNDKNGEKYRKAYFDKYPGVWAHGDYCSINPVTRGIVMLGRSDGTLNPAGIRFGSAEIYSVVEQFEEIIDSLCVGQRNPNSDDERVLLFVKVS</sequence>
<feature type="domain" description="Acetyl-coenzyme A synthetase N-terminal" evidence="9">
    <location>
        <begin position="34"/>
        <end position="91"/>
    </location>
</feature>
<dbReference type="InterPro" id="IPR020845">
    <property type="entry name" value="AMP-binding_CS"/>
</dbReference>
<reference evidence="10" key="1">
    <citation type="submission" date="2021-02" db="EMBL/GenBank/DDBJ databases">
        <authorList>
            <person name="Nowell W R."/>
        </authorList>
    </citation>
    <scope>NUCLEOTIDE SEQUENCE</scope>
</reference>
<dbReference type="PROSITE" id="PS00455">
    <property type="entry name" value="AMP_BINDING"/>
    <property type="match status" value="1"/>
</dbReference>
<dbReference type="NCBIfam" id="NF002937">
    <property type="entry name" value="PRK03584.1"/>
    <property type="match status" value="1"/>
</dbReference>
<dbReference type="Proteomes" id="UP000677228">
    <property type="component" value="Unassembled WGS sequence"/>
</dbReference>
<dbReference type="InterPro" id="IPR000873">
    <property type="entry name" value="AMP-dep_synth/lig_dom"/>
</dbReference>
<dbReference type="GO" id="GO:0005829">
    <property type="term" value="C:cytosol"/>
    <property type="evidence" value="ECO:0007669"/>
    <property type="project" value="UniProtKB-SubCell"/>
</dbReference>
<evidence type="ECO:0000256" key="3">
    <source>
        <dbReference type="ARBA" id="ARBA00015326"/>
    </source>
</evidence>
<comment type="catalytic activity">
    <reaction evidence="7">
        <text>acetoacetate + ATP + CoA = acetoacetyl-CoA + AMP + diphosphate</text>
        <dbReference type="Rhea" id="RHEA:16117"/>
        <dbReference type="ChEBI" id="CHEBI:13705"/>
        <dbReference type="ChEBI" id="CHEBI:30616"/>
        <dbReference type="ChEBI" id="CHEBI:33019"/>
        <dbReference type="ChEBI" id="CHEBI:57286"/>
        <dbReference type="ChEBI" id="CHEBI:57287"/>
        <dbReference type="ChEBI" id="CHEBI:456215"/>
        <dbReference type="EC" id="6.2.1.16"/>
    </reaction>
</comment>
<evidence type="ECO:0000313" key="14">
    <source>
        <dbReference type="Proteomes" id="UP000663829"/>
    </source>
</evidence>
<dbReference type="GO" id="GO:0005524">
    <property type="term" value="F:ATP binding"/>
    <property type="evidence" value="ECO:0007669"/>
    <property type="project" value="UniProtKB-UniRule"/>
</dbReference>
<keyword evidence="7" id="KW-0963">Cytoplasm</keyword>
<accession>A0A813W4B7</accession>
<dbReference type="Pfam" id="PF00501">
    <property type="entry name" value="AMP-binding"/>
    <property type="match status" value="1"/>
</dbReference>
<dbReference type="GO" id="GO:0030729">
    <property type="term" value="F:acetoacetate-CoA ligase activity"/>
    <property type="evidence" value="ECO:0007669"/>
    <property type="project" value="UniProtKB-UniRule"/>
</dbReference>
<dbReference type="PANTHER" id="PTHR42921">
    <property type="entry name" value="ACETOACETYL-COA SYNTHETASE"/>
    <property type="match status" value="1"/>
</dbReference>
<dbReference type="EMBL" id="CAJNOQ010000902">
    <property type="protein sequence ID" value="CAF0849607.1"/>
    <property type="molecule type" value="Genomic_DNA"/>
</dbReference>
<comment type="function">
    <text evidence="7">Converts acetoacetate to acetoacetyl-CoA in the cytosol.</text>
</comment>
<keyword evidence="14" id="KW-1185">Reference proteome</keyword>
<evidence type="ECO:0000313" key="12">
    <source>
        <dbReference type="EMBL" id="CAF3637244.1"/>
    </source>
</evidence>
<comment type="subcellular location">
    <subcellularLocation>
        <location evidence="7">Cytoplasm</location>
        <location evidence="7">Cytosol</location>
    </subcellularLocation>
</comment>
<dbReference type="Pfam" id="PF16177">
    <property type="entry name" value="ACAS_N"/>
    <property type="match status" value="1"/>
</dbReference>
<dbReference type="Proteomes" id="UP000682733">
    <property type="component" value="Unassembled WGS sequence"/>
</dbReference>
<dbReference type="InterPro" id="IPR032387">
    <property type="entry name" value="ACAS_N"/>
</dbReference>
<keyword evidence="4 7" id="KW-0436">Ligase</keyword>
<organism evidence="10 14">
    <name type="scientific">Didymodactylos carnosus</name>
    <dbReference type="NCBI Taxonomy" id="1234261"/>
    <lineage>
        <taxon>Eukaryota</taxon>
        <taxon>Metazoa</taxon>
        <taxon>Spiralia</taxon>
        <taxon>Gnathifera</taxon>
        <taxon>Rotifera</taxon>
        <taxon>Eurotatoria</taxon>
        <taxon>Bdelloidea</taxon>
        <taxon>Philodinida</taxon>
        <taxon>Philodinidae</taxon>
        <taxon>Didymodactylos</taxon>
    </lineage>
</organism>
<dbReference type="Gene3D" id="3.40.50.12780">
    <property type="entry name" value="N-terminal domain of ligase-like"/>
    <property type="match status" value="1"/>
</dbReference>
<dbReference type="OrthoDB" id="10253869at2759"/>
<dbReference type="NCBIfam" id="TIGR01217">
    <property type="entry name" value="ac_ac_CoA_syn"/>
    <property type="match status" value="1"/>
</dbReference>
<dbReference type="EC" id="6.2.1.16" evidence="2 7"/>
<keyword evidence="6 7" id="KW-0067">ATP-binding</keyword>
<gene>
    <name evidence="10" type="ORF">GPM918_LOCUS6000</name>
    <name evidence="11" type="ORF">OVA965_LOCUS25424</name>
    <name evidence="12" type="ORF">SRO942_LOCUS6000</name>
    <name evidence="13" type="ORF">TMI583_LOCUS26152</name>
</gene>
<keyword evidence="7" id="KW-0276">Fatty acid metabolism</keyword>
<evidence type="ECO:0000256" key="7">
    <source>
        <dbReference type="RuleBase" id="RU367019"/>
    </source>
</evidence>